<keyword evidence="7" id="KW-0812">Transmembrane</keyword>
<dbReference type="GO" id="GO:0016705">
    <property type="term" value="F:oxidoreductase activity, acting on paired donors, with incorporation or reduction of molecular oxygen"/>
    <property type="evidence" value="ECO:0007669"/>
    <property type="project" value="UniProtKB-ARBA"/>
</dbReference>
<reference evidence="9" key="1">
    <citation type="submission" date="2021-03" db="EMBL/GenBank/DDBJ databases">
        <title>Whole genome shotgun sequence of Actinoplanes consettensis NBRC 14913.</title>
        <authorList>
            <person name="Komaki H."/>
            <person name="Tamura T."/>
        </authorList>
    </citation>
    <scope>NUCLEOTIDE SEQUENCE</scope>
    <source>
        <strain evidence="9">NBRC 14913</strain>
    </source>
</reference>
<gene>
    <name evidence="9" type="ORF">Aco04nite_63910</name>
</gene>
<dbReference type="PROSITE" id="PS51296">
    <property type="entry name" value="RIESKE"/>
    <property type="match status" value="1"/>
</dbReference>
<dbReference type="Gene3D" id="2.102.10.10">
    <property type="entry name" value="Rieske [2Fe-2S] iron-sulphur domain"/>
    <property type="match status" value="1"/>
</dbReference>
<evidence type="ECO:0000313" key="9">
    <source>
        <dbReference type="EMBL" id="GIM79116.1"/>
    </source>
</evidence>
<feature type="domain" description="Rieske" evidence="8">
    <location>
        <begin position="177"/>
        <end position="276"/>
    </location>
</feature>
<evidence type="ECO:0000259" key="8">
    <source>
        <dbReference type="PROSITE" id="PS51296"/>
    </source>
</evidence>
<keyword evidence="10" id="KW-1185">Reference proteome</keyword>
<dbReference type="PANTHER" id="PTHR21496">
    <property type="entry name" value="FERREDOXIN-RELATED"/>
    <property type="match status" value="1"/>
</dbReference>
<comment type="cofactor">
    <cofactor evidence="5">
        <name>[2Fe-2S] cluster</name>
        <dbReference type="ChEBI" id="CHEBI:190135"/>
    </cofactor>
</comment>
<evidence type="ECO:0000256" key="5">
    <source>
        <dbReference type="ARBA" id="ARBA00034078"/>
    </source>
</evidence>
<sequence>MTIRLERARALDGISDRLQGAVQGALPRPVADFLHGVWLGHPLHPVAVQVPVGAFMSAAVLDLLPGTRRPATVLIAAGTAGAVPAIASGLADWSQMTKDRRRVGLVHAAANTVALGLYAGSLAARLSGRTGRGKALGFAGLSVAGLGAYLGGHIAYAQSGATNQAAPDIARVPEEWTAVVPLAELPDGKPTVRRIDDVPVLLYRNGDEVSAMIERCSHETGPLGQGEVIGTGAEACVVCPWHGSTFRLTDGAVVHGPAANDQPLLRSRVRAGLVEVAQP</sequence>
<accession>A0A919SX96</accession>
<comment type="caution">
    <text evidence="9">The sequence shown here is derived from an EMBL/GenBank/DDBJ whole genome shotgun (WGS) entry which is preliminary data.</text>
</comment>
<proteinExistence type="inferred from homology"/>
<keyword evidence="1" id="KW-0001">2Fe-2S</keyword>
<dbReference type="SUPFAM" id="SSF50022">
    <property type="entry name" value="ISP domain"/>
    <property type="match status" value="1"/>
</dbReference>
<dbReference type="PANTHER" id="PTHR21496:SF0">
    <property type="entry name" value="RIESKE DOMAIN-CONTAINING PROTEIN"/>
    <property type="match status" value="1"/>
</dbReference>
<evidence type="ECO:0000256" key="1">
    <source>
        <dbReference type="ARBA" id="ARBA00022714"/>
    </source>
</evidence>
<organism evidence="9 10">
    <name type="scientific">Winogradskya consettensis</name>
    <dbReference type="NCBI Taxonomy" id="113560"/>
    <lineage>
        <taxon>Bacteria</taxon>
        <taxon>Bacillati</taxon>
        <taxon>Actinomycetota</taxon>
        <taxon>Actinomycetes</taxon>
        <taxon>Micromonosporales</taxon>
        <taxon>Micromonosporaceae</taxon>
        <taxon>Winogradskya</taxon>
    </lineage>
</organism>
<dbReference type="GO" id="GO:0004497">
    <property type="term" value="F:monooxygenase activity"/>
    <property type="evidence" value="ECO:0007669"/>
    <property type="project" value="UniProtKB-ARBA"/>
</dbReference>
<dbReference type="GO" id="GO:0051537">
    <property type="term" value="F:2 iron, 2 sulfur cluster binding"/>
    <property type="evidence" value="ECO:0007669"/>
    <property type="project" value="UniProtKB-KW"/>
</dbReference>
<dbReference type="InterPro" id="IPR036922">
    <property type="entry name" value="Rieske_2Fe-2S_sf"/>
</dbReference>
<dbReference type="InterPro" id="IPR019251">
    <property type="entry name" value="DUF2231_TM"/>
</dbReference>
<evidence type="ECO:0000256" key="2">
    <source>
        <dbReference type="ARBA" id="ARBA00022723"/>
    </source>
</evidence>
<dbReference type="Pfam" id="PF09990">
    <property type="entry name" value="DUF2231"/>
    <property type="match status" value="1"/>
</dbReference>
<dbReference type="AlphaFoldDB" id="A0A919SX96"/>
<evidence type="ECO:0000256" key="6">
    <source>
        <dbReference type="ARBA" id="ARBA00038001"/>
    </source>
</evidence>
<evidence type="ECO:0000256" key="4">
    <source>
        <dbReference type="ARBA" id="ARBA00023014"/>
    </source>
</evidence>
<dbReference type="InterPro" id="IPR017941">
    <property type="entry name" value="Rieske_2Fe-2S"/>
</dbReference>
<dbReference type="GO" id="GO:0046872">
    <property type="term" value="F:metal ion binding"/>
    <property type="evidence" value="ECO:0007669"/>
    <property type="project" value="UniProtKB-KW"/>
</dbReference>
<evidence type="ECO:0000313" key="10">
    <source>
        <dbReference type="Proteomes" id="UP000680865"/>
    </source>
</evidence>
<comment type="similarity">
    <text evidence="6">Belongs to the bacterial ring-hydroxylating dioxygenase ferredoxin component family.</text>
</comment>
<name>A0A919SX96_9ACTN</name>
<dbReference type="Pfam" id="PF00355">
    <property type="entry name" value="Rieske"/>
    <property type="match status" value="1"/>
</dbReference>
<evidence type="ECO:0000256" key="3">
    <source>
        <dbReference type="ARBA" id="ARBA00023004"/>
    </source>
</evidence>
<keyword evidence="3" id="KW-0408">Iron</keyword>
<dbReference type="RefSeq" id="WP_244876433.1">
    <property type="nucleotide sequence ID" value="NZ_BAAATW010000017.1"/>
</dbReference>
<dbReference type="EMBL" id="BOQP01000036">
    <property type="protein sequence ID" value="GIM79116.1"/>
    <property type="molecule type" value="Genomic_DNA"/>
</dbReference>
<dbReference type="CDD" id="cd03467">
    <property type="entry name" value="Rieske"/>
    <property type="match status" value="1"/>
</dbReference>
<keyword evidence="2" id="KW-0479">Metal-binding</keyword>
<feature type="transmembrane region" description="Helical" evidence="7">
    <location>
        <begin position="103"/>
        <end position="124"/>
    </location>
</feature>
<protein>
    <recommendedName>
        <fullName evidence="8">Rieske domain-containing protein</fullName>
    </recommendedName>
</protein>
<feature type="transmembrane region" description="Helical" evidence="7">
    <location>
        <begin position="136"/>
        <end position="156"/>
    </location>
</feature>
<keyword evidence="4" id="KW-0411">Iron-sulfur</keyword>
<evidence type="ECO:0000256" key="7">
    <source>
        <dbReference type="SAM" id="Phobius"/>
    </source>
</evidence>
<keyword evidence="7" id="KW-0472">Membrane</keyword>
<dbReference type="Proteomes" id="UP000680865">
    <property type="component" value="Unassembled WGS sequence"/>
</dbReference>
<keyword evidence="7" id="KW-1133">Transmembrane helix</keyword>